<dbReference type="CDD" id="cd21991">
    <property type="entry name" value="HMG-box_NSD2"/>
    <property type="match status" value="1"/>
</dbReference>
<dbReference type="PROSITE" id="PS50868">
    <property type="entry name" value="POST_SET"/>
    <property type="match status" value="1"/>
</dbReference>
<feature type="domain" description="Post-SET" evidence="18">
    <location>
        <begin position="1578"/>
        <end position="1594"/>
    </location>
</feature>
<keyword evidence="7" id="KW-0949">S-adenosyl-L-methionine</keyword>
<dbReference type="Pfam" id="PF00855">
    <property type="entry name" value="PWWP"/>
    <property type="match status" value="2"/>
</dbReference>
<organism evidence="20 21">
    <name type="scientific">Penaeus vannamei</name>
    <name type="common">Whiteleg shrimp</name>
    <name type="synonym">Litopenaeus vannamei</name>
    <dbReference type="NCBI Taxonomy" id="6689"/>
    <lineage>
        <taxon>Eukaryota</taxon>
        <taxon>Metazoa</taxon>
        <taxon>Ecdysozoa</taxon>
        <taxon>Arthropoda</taxon>
        <taxon>Crustacea</taxon>
        <taxon>Multicrustacea</taxon>
        <taxon>Malacostraca</taxon>
        <taxon>Eumalacostraca</taxon>
        <taxon>Eucarida</taxon>
        <taxon>Decapoda</taxon>
        <taxon>Dendrobranchiata</taxon>
        <taxon>Penaeoidea</taxon>
        <taxon>Penaeidae</taxon>
        <taxon>Penaeus</taxon>
    </lineage>
</organism>
<feature type="domain" description="PHD-type" evidence="15">
    <location>
        <begin position="1627"/>
        <end position="1674"/>
    </location>
</feature>
<protein>
    <submittedName>
        <fullName evidence="20">Putative histone-lysine N-methyltransferase NSD2-like</fullName>
    </submittedName>
</protein>
<keyword evidence="3" id="KW-0158">Chromosome</keyword>
<evidence type="ECO:0000256" key="6">
    <source>
        <dbReference type="ARBA" id="ARBA00022679"/>
    </source>
</evidence>
<evidence type="ECO:0000256" key="5">
    <source>
        <dbReference type="ARBA" id="ARBA00022603"/>
    </source>
</evidence>
<dbReference type="CDD" id="cd15564">
    <property type="entry name" value="PHD1_NSD"/>
    <property type="match status" value="1"/>
</dbReference>
<evidence type="ECO:0000256" key="11">
    <source>
        <dbReference type="ARBA" id="ARBA00022853"/>
    </source>
</evidence>
<feature type="compositionally biased region" description="Low complexity" evidence="14">
    <location>
        <begin position="370"/>
        <end position="386"/>
    </location>
</feature>
<dbReference type="CDD" id="cd15567">
    <property type="entry name" value="PHD4_NSD"/>
    <property type="match status" value="1"/>
</dbReference>
<dbReference type="PROSITE" id="PS50016">
    <property type="entry name" value="ZF_PHD_2"/>
    <property type="match status" value="2"/>
</dbReference>
<dbReference type="InterPro" id="IPR003616">
    <property type="entry name" value="Post-SET_dom"/>
</dbReference>
<feature type="compositionally biased region" description="Basic residues" evidence="14">
    <location>
        <begin position="1610"/>
        <end position="1620"/>
    </location>
</feature>
<keyword evidence="9 13" id="KW-0863">Zinc-finger</keyword>
<feature type="region of interest" description="Disordered" evidence="14">
    <location>
        <begin position="263"/>
        <end position="323"/>
    </location>
</feature>
<dbReference type="InterPro" id="IPR019786">
    <property type="entry name" value="Zinc_finger_PHD-type_CS"/>
</dbReference>
<feature type="compositionally biased region" description="Basic and acidic residues" evidence="14">
    <location>
        <begin position="263"/>
        <end position="278"/>
    </location>
</feature>
<feature type="compositionally biased region" description="Low complexity" evidence="14">
    <location>
        <begin position="174"/>
        <end position="186"/>
    </location>
</feature>
<dbReference type="GO" id="GO:0008270">
    <property type="term" value="F:zinc ion binding"/>
    <property type="evidence" value="ECO:0007669"/>
    <property type="project" value="UniProtKB-KW"/>
</dbReference>
<keyword evidence="12" id="KW-0539">Nucleus</keyword>
<dbReference type="FunFam" id="2.170.270.10:FF:000002">
    <property type="entry name" value="Histone-lysine N-methyltransferase"/>
    <property type="match status" value="1"/>
</dbReference>
<dbReference type="SUPFAM" id="SSF82199">
    <property type="entry name" value="SET domain"/>
    <property type="match status" value="1"/>
</dbReference>
<evidence type="ECO:0000256" key="14">
    <source>
        <dbReference type="SAM" id="MobiDB-lite"/>
    </source>
</evidence>
<evidence type="ECO:0000256" key="7">
    <source>
        <dbReference type="ARBA" id="ARBA00022691"/>
    </source>
</evidence>
<dbReference type="GO" id="GO:0016279">
    <property type="term" value="F:protein-lysine N-methyltransferase activity"/>
    <property type="evidence" value="ECO:0007669"/>
    <property type="project" value="UniProtKB-ARBA"/>
</dbReference>
<proteinExistence type="predicted"/>
<evidence type="ECO:0000256" key="4">
    <source>
        <dbReference type="ARBA" id="ARBA00022553"/>
    </source>
</evidence>
<dbReference type="InterPro" id="IPR001214">
    <property type="entry name" value="SET_dom"/>
</dbReference>
<dbReference type="PANTHER" id="PTHR22884">
    <property type="entry name" value="SET DOMAIN PROTEINS"/>
    <property type="match status" value="1"/>
</dbReference>
<keyword evidence="5 20" id="KW-0489">Methyltransferase</keyword>
<dbReference type="EMBL" id="QCYY01002438">
    <property type="protein sequence ID" value="ROT70351.1"/>
    <property type="molecule type" value="Genomic_DNA"/>
</dbReference>
<feature type="compositionally biased region" description="Basic residues" evidence="14">
    <location>
        <begin position="1868"/>
        <end position="1877"/>
    </location>
</feature>
<comment type="caution">
    <text evidence="20">The sequence shown here is derived from an EMBL/GenBank/DDBJ whole genome shotgun (WGS) entry which is preliminary data.</text>
</comment>
<reference evidence="20 21" key="1">
    <citation type="submission" date="2018-04" db="EMBL/GenBank/DDBJ databases">
        <authorList>
            <person name="Zhang X."/>
            <person name="Yuan J."/>
            <person name="Li F."/>
            <person name="Xiang J."/>
        </authorList>
    </citation>
    <scope>NUCLEOTIDE SEQUENCE [LARGE SCALE GENOMIC DNA]</scope>
    <source>
        <tissue evidence="20">Muscle</tissue>
    </source>
</reference>
<feature type="compositionally biased region" description="Basic residues" evidence="14">
    <location>
        <begin position="887"/>
        <end position="896"/>
    </location>
</feature>
<feature type="compositionally biased region" description="Basic and acidic residues" evidence="14">
    <location>
        <begin position="193"/>
        <end position="205"/>
    </location>
</feature>
<evidence type="ECO:0000259" key="17">
    <source>
        <dbReference type="PROSITE" id="PS50812"/>
    </source>
</evidence>
<dbReference type="InterPro" id="IPR011011">
    <property type="entry name" value="Znf_FYVE_PHD"/>
</dbReference>
<evidence type="ECO:0000259" key="18">
    <source>
        <dbReference type="PROSITE" id="PS50868"/>
    </source>
</evidence>
<dbReference type="InterPro" id="IPR050777">
    <property type="entry name" value="SET2_Histone-Lys_MeTrsfase"/>
</dbReference>
<accession>A0A423T1Q4</accession>
<feature type="compositionally biased region" description="Basic and acidic residues" evidence="14">
    <location>
        <begin position="95"/>
        <end position="106"/>
    </location>
</feature>
<keyword evidence="6 20" id="KW-0808">Transferase</keyword>
<dbReference type="InterPro" id="IPR047443">
    <property type="entry name" value="HMG-box_NSD2"/>
</dbReference>
<evidence type="ECO:0000313" key="20">
    <source>
        <dbReference type="EMBL" id="ROT70351.1"/>
    </source>
</evidence>
<dbReference type="Pfam" id="PF00856">
    <property type="entry name" value="SET"/>
    <property type="match status" value="1"/>
</dbReference>
<dbReference type="InterPro" id="IPR046341">
    <property type="entry name" value="SET_dom_sf"/>
</dbReference>
<evidence type="ECO:0000259" key="19">
    <source>
        <dbReference type="PROSITE" id="PS51215"/>
    </source>
</evidence>
<feature type="compositionally biased region" description="Basic and acidic residues" evidence="14">
    <location>
        <begin position="520"/>
        <end position="536"/>
    </location>
</feature>
<feature type="region of interest" description="Disordered" evidence="14">
    <location>
        <begin position="62"/>
        <end position="223"/>
    </location>
</feature>
<evidence type="ECO:0000256" key="2">
    <source>
        <dbReference type="ARBA" id="ARBA00004286"/>
    </source>
</evidence>
<dbReference type="SMART" id="SM00570">
    <property type="entry name" value="AWS"/>
    <property type="match status" value="1"/>
</dbReference>
<dbReference type="InterPro" id="IPR059153">
    <property type="entry name" value="NSD_PHD-1st"/>
</dbReference>
<dbReference type="SMART" id="SM00317">
    <property type="entry name" value="SET"/>
    <property type="match status" value="1"/>
</dbReference>
<evidence type="ECO:0000256" key="1">
    <source>
        <dbReference type="ARBA" id="ARBA00004123"/>
    </source>
</evidence>
<dbReference type="Gene3D" id="2.170.270.10">
    <property type="entry name" value="SET domain"/>
    <property type="match status" value="1"/>
</dbReference>
<name>A0A423T1Q4_PENVA</name>
<dbReference type="GO" id="GO:0032259">
    <property type="term" value="P:methylation"/>
    <property type="evidence" value="ECO:0007669"/>
    <property type="project" value="UniProtKB-KW"/>
</dbReference>
<dbReference type="Pfam" id="PF22908">
    <property type="entry name" value="PHD_NSD"/>
    <property type="match status" value="1"/>
</dbReference>
<feature type="region of interest" description="Disordered" evidence="14">
    <location>
        <begin position="513"/>
        <end position="551"/>
    </location>
</feature>
<dbReference type="Pfam" id="PF17982">
    <property type="entry name" value="C5HCH"/>
    <property type="match status" value="1"/>
</dbReference>
<dbReference type="InterPro" id="IPR000313">
    <property type="entry name" value="PWWP_dom"/>
</dbReference>
<dbReference type="CDD" id="cd15568">
    <property type="entry name" value="PHD5_NSD"/>
    <property type="match status" value="1"/>
</dbReference>
<dbReference type="FunFam" id="2.30.30.140:FF:000099">
    <property type="entry name" value="Histone-lysine N-methyltransferase"/>
    <property type="match status" value="1"/>
</dbReference>
<sequence length="1890" mass="214181">MEYCEASPDPPNGVGGYYSPTTTEDVPDGYKENTNCEASIEDASPLPTIDYSNLYIPTEVERHFDSMSQGTEMPNNVLTEDEDDQTDPDQDGETSQERWEVPVDPDKESDEDTMLDGDWIHENQGVRAKNAHDDWLGSQGQLAQQETHQWDSENEQEDGEGTDHWTCGSDENEPSVNSSSESGTEWSEGEDQKEDRQHKERERKLRSVKPNLKSKSVSGPQPVLCFDEYGNLTTSYQRAEEPHSSQELSSEVGNVVNELASHEAVENAKMHHKVDTKYSKRKKGANFTGSDEPNDALSSNGEAKALRSKPKVRHESGEGSLVSDLELKQAFKEDFMTAAMSRYGRARKRKTEDGFFFGTLNFNELRKITSNSPKKNKGSNSKNSSPDQKSKVSSKEEARVRLRLDEAVDSEIQSWQVRSEEGDQEEVDDASKVQKLSEAKDGNELVQSRVDGIQERENDIIKGCSDSYNFRESRGNSVQGSSRVLENEIKSSIPDHHFSDNSLPMQYKEVRSAGVNLDTSDSKERNSEESVDSTRVERRKRLSLRKRSENSVMQLRTSERIERLSRRQSDVTKEECVLQASDTDNTFRKRLRRSHTFDIPLANESTTSCTDSQDSQDELWGTAKVLKSPSEVTHSVEDKVAGELASTTKSGRTVRKPQIMDVSDEEKRQKQSREQLRQSEALLNSSLEYDLVASGIDMHALEQEHPCEYLVGDLVWVHIRGSPLWPAMVSYHPRMGQYTKISVAQNWYKIRSVRMYHVQFFSDNAQTYWIAPINVLPFEGLPKLRDYLSDLKSKAKEMKKSKKSHIDSLLKTLVHINKITTGQKHERWIRAIEEGKTAMALDRYERIQKYALEYPEIEPSDDVSVKKLISKHSMLKSQSSNLEGRPEKKRRGRPRKYNVEKKLSSKPSKSNGDSTDGEFSGFDENSSFEEKKRRLALTTKLSKEGSFKVYAQKHLPKIMQDFPNISEETARNKLRWRWKKMSSSQTTRYKSKFSSSQNEGLNDTMKRKYEPSFENFLDDDSGASAAKRKRTEEYVENLRGVYKVVRNEKVCYRCESVSTKGGSDMVRCKGLCCGVFHLECIGLSSHPKRDFKCEECLTGQHKCFLCRSPDGILQRCTVPFCGKFYHERCIQKWPHVSKQRQQERFVCPRHVCHMCAANADDMGDPVARTPPFTRCLRCPTTYHTGEECIAAGTEEISQQHHICTKHLTLPKNTAHHVNVNWCFCCSKGGSLLLCDQCPAAFHADCIKITAPEGGYVCEDCENGKVPVYGDIVWVKLGIYRWWPGQVLHPRFIPDNIENLPHQQGMFCVHFFGSNDYYWVTKGRAFHYQEGDKGSKAASSKTLEKQFQKALEEAVEAYRAQKIRKAQQEAHRSEKGNLKPPPYVRIDSNRPVGNVRLSKVDLAAVNRCDCDPDSENPCGSDEKCLNRMLMFECMREVCGAGDKCGNQRFQKRLYPNLCCFKTESRGWGLKALEDIKKGQFVIEYVGELIDDEEFRRRIEEMHKVKEENYYFLTIDKDIMIDAGPKGNLARFMNHSCQPNCETQKWTVGGDTRVGLFSICDIPAGSELTFNYNLQCVGTEKKRCSCGAPNCSGFIGVKVQKQTESQGPKREKLAKRKRKRRRREAKMSEDECFRCGSHGDLILCDVAACPKGYHLQCLGLEKLPKGKWICPWHHCDECGQRSTRLNRCDFCPNSFCRQHLPGNLQTVSGIGNVCQEHDPEELEALRGQMEMEANEALLSVDHSEQPVAEAEADKYTVIGSSATKYKDFAETPEDVSEKALIEGTSKSIVNGVLAIDSSAKVPEEHDAASPKKSATILPLQKKIRYGRTQRFSKVPDGPENSSAVINVSGDILEEKSSAKHSGPQRALKTVARKTVRSKRAQSDSVAKPVNEA</sequence>
<feature type="compositionally biased region" description="Polar residues" evidence="14">
    <location>
        <begin position="287"/>
        <end position="301"/>
    </location>
</feature>
<dbReference type="SUPFAM" id="SSF57903">
    <property type="entry name" value="FYVE/PHD zinc finger"/>
    <property type="match status" value="3"/>
</dbReference>
<dbReference type="CDD" id="cd15566">
    <property type="entry name" value="PHD3_NSD"/>
    <property type="match status" value="1"/>
</dbReference>
<feature type="compositionally biased region" description="Polar residues" evidence="14">
    <location>
        <begin position="905"/>
        <end position="914"/>
    </location>
</feature>
<dbReference type="PROSITE" id="PS50812">
    <property type="entry name" value="PWWP"/>
    <property type="match status" value="2"/>
</dbReference>
<dbReference type="InterPro" id="IPR041306">
    <property type="entry name" value="C5HCH"/>
</dbReference>
<dbReference type="SUPFAM" id="SSF63748">
    <property type="entry name" value="Tudor/PWWP/MBT"/>
    <property type="match status" value="2"/>
</dbReference>
<evidence type="ECO:0000259" key="16">
    <source>
        <dbReference type="PROSITE" id="PS50280"/>
    </source>
</evidence>
<dbReference type="GO" id="GO:0005694">
    <property type="term" value="C:chromosome"/>
    <property type="evidence" value="ECO:0007669"/>
    <property type="project" value="UniProtKB-SubCell"/>
</dbReference>
<feature type="region of interest" description="Disordered" evidence="14">
    <location>
        <begin position="1852"/>
        <end position="1890"/>
    </location>
</feature>
<feature type="region of interest" description="Disordered" evidence="14">
    <location>
        <begin position="368"/>
        <end position="403"/>
    </location>
</feature>
<gene>
    <name evidence="20" type="ORF">C7M84_011359</name>
</gene>
<dbReference type="PROSITE" id="PS50280">
    <property type="entry name" value="SET"/>
    <property type="match status" value="1"/>
</dbReference>
<feature type="region of interest" description="Disordered" evidence="14">
    <location>
        <begin position="1600"/>
        <end position="1620"/>
    </location>
</feature>
<feature type="domain" description="AWS" evidence="19">
    <location>
        <begin position="1402"/>
        <end position="1452"/>
    </location>
</feature>
<dbReference type="InterPro" id="IPR001965">
    <property type="entry name" value="Znf_PHD"/>
</dbReference>
<feature type="domain" description="SET" evidence="16">
    <location>
        <begin position="1454"/>
        <end position="1571"/>
    </location>
</feature>
<dbReference type="InterPro" id="IPR055198">
    <property type="entry name" value="NSD_PHD"/>
</dbReference>
<dbReference type="Gene3D" id="3.30.40.10">
    <property type="entry name" value="Zinc/RING finger domain, C3HC4 (zinc finger)"/>
    <property type="match status" value="4"/>
</dbReference>
<dbReference type="FunFam" id="3.30.40.10:FF:000025">
    <property type="entry name" value="Histone-lysine N-methyltransferase"/>
    <property type="match status" value="1"/>
</dbReference>
<evidence type="ECO:0000256" key="13">
    <source>
        <dbReference type="PROSITE-ProRule" id="PRU00146"/>
    </source>
</evidence>
<dbReference type="PROSITE" id="PS51215">
    <property type="entry name" value="AWS"/>
    <property type="match status" value="1"/>
</dbReference>
<feature type="compositionally biased region" description="Polar residues" evidence="14">
    <location>
        <begin position="138"/>
        <end position="147"/>
    </location>
</feature>
<keyword evidence="4" id="KW-0597">Phosphoprotein</keyword>
<keyword evidence="10" id="KW-0862">Zinc</keyword>
<evidence type="ECO:0000256" key="12">
    <source>
        <dbReference type="ARBA" id="ARBA00023242"/>
    </source>
</evidence>
<dbReference type="SMART" id="SM00249">
    <property type="entry name" value="PHD"/>
    <property type="match status" value="4"/>
</dbReference>
<feature type="region of interest" description="Disordered" evidence="14">
    <location>
        <begin position="874"/>
        <end position="925"/>
    </location>
</feature>
<feature type="compositionally biased region" description="Polar residues" evidence="14">
    <location>
        <begin position="66"/>
        <end position="78"/>
    </location>
</feature>
<evidence type="ECO:0000256" key="8">
    <source>
        <dbReference type="ARBA" id="ARBA00022723"/>
    </source>
</evidence>
<keyword evidence="8" id="KW-0479">Metal-binding</keyword>
<feature type="compositionally biased region" description="Basic and acidic residues" evidence="14">
    <location>
        <begin position="388"/>
        <end position="403"/>
    </location>
</feature>
<dbReference type="Gene3D" id="2.30.30.140">
    <property type="match status" value="2"/>
</dbReference>
<comment type="subcellular location">
    <subcellularLocation>
        <location evidence="2">Chromosome</location>
    </subcellularLocation>
    <subcellularLocation>
        <location evidence="1">Nucleus</location>
    </subcellularLocation>
</comment>
<reference evidence="20 21" key="2">
    <citation type="submission" date="2019-01" db="EMBL/GenBank/DDBJ databases">
        <title>The decoding of complex shrimp genome reveals the adaptation for benthos swimmer, frequently molting mechanism and breeding impact on genome.</title>
        <authorList>
            <person name="Sun Y."/>
            <person name="Gao Y."/>
            <person name="Yu Y."/>
        </authorList>
    </citation>
    <scope>NUCLEOTIDE SEQUENCE [LARGE SCALE GENOMIC DNA]</scope>
    <source>
        <tissue evidence="20">Muscle</tissue>
    </source>
</reference>
<dbReference type="PROSITE" id="PS01359">
    <property type="entry name" value="ZF_PHD_1"/>
    <property type="match status" value="2"/>
</dbReference>
<feature type="domain" description="PWWP" evidence="17">
    <location>
        <begin position="711"/>
        <end position="781"/>
    </location>
</feature>
<feature type="domain" description="PWWP" evidence="17">
    <location>
        <begin position="1268"/>
        <end position="1330"/>
    </location>
</feature>
<evidence type="ECO:0000256" key="9">
    <source>
        <dbReference type="ARBA" id="ARBA00022771"/>
    </source>
</evidence>
<dbReference type="CDD" id="cd20144">
    <property type="entry name" value="PWWP_NSD_rpt1"/>
    <property type="match status" value="1"/>
</dbReference>
<feature type="region of interest" description="Disordered" evidence="14">
    <location>
        <begin position="1"/>
        <end position="33"/>
    </location>
</feature>
<dbReference type="InterPro" id="IPR019787">
    <property type="entry name" value="Znf_PHD-finger"/>
</dbReference>
<keyword evidence="11" id="KW-0156">Chromatin regulator</keyword>
<dbReference type="CDD" id="cd05838">
    <property type="entry name" value="PWWP_NSD_rpt2"/>
    <property type="match status" value="1"/>
</dbReference>
<dbReference type="Pfam" id="PF17907">
    <property type="entry name" value="AWS"/>
    <property type="match status" value="1"/>
</dbReference>
<dbReference type="InterPro" id="IPR013083">
    <property type="entry name" value="Znf_RING/FYVE/PHD"/>
</dbReference>
<dbReference type="CDD" id="cd15565">
    <property type="entry name" value="PHD2_NSD"/>
    <property type="match status" value="1"/>
</dbReference>
<dbReference type="SMART" id="SM00508">
    <property type="entry name" value="PostSET"/>
    <property type="match status" value="1"/>
</dbReference>
<dbReference type="CDD" id="cd19173">
    <property type="entry name" value="SET_NSD"/>
    <property type="match status" value="1"/>
</dbReference>
<dbReference type="STRING" id="6689.A0A423T1Q4"/>
<dbReference type="GO" id="GO:0005634">
    <property type="term" value="C:nucleus"/>
    <property type="evidence" value="ECO:0007669"/>
    <property type="project" value="UniProtKB-SubCell"/>
</dbReference>
<dbReference type="SMART" id="SM00293">
    <property type="entry name" value="PWWP"/>
    <property type="match status" value="2"/>
</dbReference>
<evidence type="ECO:0000256" key="10">
    <source>
        <dbReference type="ARBA" id="ARBA00022833"/>
    </source>
</evidence>
<dbReference type="GO" id="GO:0140938">
    <property type="term" value="F:histone H3 methyltransferase activity"/>
    <property type="evidence" value="ECO:0007669"/>
    <property type="project" value="UniProtKB-ARBA"/>
</dbReference>
<dbReference type="InterPro" id="IPR006560">
    <property type="entry name" value="AWS_dom"/>
</dbReference>
<evidence type="ECO:0000256" key="3">
    <source>
        <dbReference type="ARBA" id="ARBA00022454"/>
    </source>
</evidence>
<dbReference type="Pfam" id="PF23011">
    <property type="entry name" value="PHD-1st_NSD"/>
    <property type="match status" value="2"/>
</dbReference>
<evidence type="ECO:0000313" key="21">
    <source>
        <dbReference type="Proteomes" id="UP000283509"/>
    </source>
</evidence>
<dbReference type="OrthoDB" id="422362at2759"/>
<evidence type="ECO:0000259" key="15">
    <source>
        <dbReference type="PROSITE" id="PS50016"/>
    </source>
</evidence>
<feature type="domain" description="PHD-type" evidence="15">
    <location>
        <begin position="1048"/>
        <end position="1099"/>
    </location>
</feature>
<feature type="compositionally biased region" description="Acidic residues" evidence="14">
    <location>
        <begin position="79"/>
        <end position="94"/>
    </location>
</feature>
<keyword evidence="21" id="KW-1185">Reference proteome</keyword>
<dbReference type="Proteomes" id="UP000283509">
    <property type="component" value="Unassembled WGS sequence"/>
</dbReference>